<keyword evidence="13 17" id="KW-0472">Membrane</keyword>
<feature type="transmembrane region" description="Helical" evidence="17">
    <location>
        <begin position="287"/>
        <end position="304"/>
    </location>
</feature>
<dbReference type="Proteomes" id="UP000219338">
    <property type="component" value="Unassembled WGS sequence"/>
</dbReference>
<evidence type="ECO:0000256" key="5">
    <source>
        <dbReference type="ARBA" id="ARBA00022574"/>
    </source>
</evidence>
<keyword evidence="14" id="KW-0325">Glycoprotein</keyword>
<reference evidence="20" key="1">
    <citation type="journal article" date="2017" name="Nat. Ecol. Evol.">
        <title>Genome expansion and lineage-specific genetic innovations in the forest pathogenic fungi Armillaria.</title>
        <authorList>
            <person name="Sipos G."/>
            <person name="Prasanna A.N."/>
            <person name="Walter M.C."/>
            <person name="O'Connor E."/>
            <person name="Balint B."/>
            <person name="Krizsan K."/>
            <person name="Kiss B."/>
            <person name="Hess J."/>
            <person name="Varga T."/>
            <person name="Slot J."/>
            <person name="Riley R."/>
            <person name="Boka B."/>
            <person name="Rigling D."/>
            <person name="Barry K."/>
            <person name="Lee J."/>
            <person name="Mihaltcheva S."/>
            <person name="LaButti K."/>
            <person name="Lipzen A."/>
            <person name="Waldron R."/>
            <person name="Moloney N.M."/>
            <person name="Sperisen C."/>
            <person name="Kredics L."/>
            <person name="Vagvoelgyi C."/>
            <person name="Patrignani A."/>
            <person name="Fitzpatrick D."/>
            <person name="Nagy I."/>
            <person name="Doyle S."/>
            <person name="Anderson J.B."/>
            <person name="Grigoriev I.V."/>
            <person name="Gueldener U."/>
            <person name="Muensterkoetter M."/>
            <person name="Nagy L.G."/>
        </authorList>
    </citation>
    <scope>NUCLEOTIDE SEQUENCE [LARGE SCALE GENOMIC DNA]</scope>
    <source>
        <strain evidence="20">C18/9</strain>
    </source>
</reference>
<evidence type="ECO:0000256" key="14">
    <source>
        <dbReference type="ARBA" id="ARBA00023180"/>
    </source>
</evidence>
<accession>A0A284R7N5</accession>
<dbReference type="Gene3D" id="2.130.10.10">
    <property type="entry name" value="YVTN repeat-like/Quinoprotein amine dehydrogenase"/>
    <property type="match status" value="1"/>
</dbReference>
<evidence type="ECO:0000256" key="17">
    <source>
        <dbReference type="SAM" id="Phobius"/>
    </source>
</evidence>
<dbReference type="PROSITE" id="PS50156">
    <property type="entry name" value="SSD"/>
    <property type="match status" value="1"/>
</dbReference>
<keyword evidence="20" id="KW-1185">Reference proteome</keyword>
<comment type="subcellular location">
    <subcellularLocation>
        <location evidence="1">Endoplasmic reticulum membrane</location>
        <topology evidence="1">Multi-pass membrane protein</topology>
    </subcellularLocation>
    <subcellularLocation>
        <location evidence="2">Golgi apparatus membrane</location>
        <topology evidence="2">Multi-pass membrane protein</topology>
    </subcellularLocation>
</comment>
<dbReference type="GO" id="GO:0008202">
    <property type="term" value="P:steroid metabolic process"/>
    <property type="evidence" value="ECO:0007669"/>
    <property type="project" value="UniProtKB-KW"/>
</dbReference>
<evidence type="ECO:0000256" key="11">
    <source>
        <dbReference type="ARBA" id="ARBA00023098"/>
    </source>
</evidence>
<sequence>MFEFLVWYLSAIRSLGSRFFLRFGLHCATHQIRVILISGVVITSLFYPALDLYTSTKTQSILETLTAMKTGSGFNAQQDLVDIWSGHESLRVGGDSVSRARCGVGRTLRVERILIQSPLPEDDSALNHQILLSTLKLEDRLSELIVSRKLPCLKRSDGRCFVLSPLTFWRYDQDTLLSDTNILDTLNLSKNVTVSGIPITAHMVLAGRDSEEHHVGGTSFDFATYLALTYFFPESDCVGKSDHISWIQTIETAKSSNTVLHVQTEEPILLGLEYHSTPSKNKGSTSISALLYLAYISFAIYVFWSMRQMNTVHSRIGVMFTGLVEITVSTITSLSVCALVGFKITMVPWELLAIMILFAGAENMFNLVDAVGRTHVTLPVKQRIAEGLSFAGTSNILKVVSYNTILGVIAFFAGGAIRQFCAFAIVVLVAHGFLAHTFFIAVLSIDMQRLELEELLRQDPGLAPAVPFAIPEKKPVKPRSKWQKVVNVIQGLFSGRAKKNLSLFLLLATTATLYYATSPSDIKGSTDASIHRGALTRVDRNTHVSDNHDPVWHLWRTFNPTESALHLRIESPTILTFRPDVDDNIPLPDHPKTHRLRFRTLKLILWLLQIMVLPIGATNVALYGLLLYLLKDAELLEAQKNRADVEEEEAVPNEAASLRNQFSFSTLPRTFSSDVELIATGKGGQVVASVGVQNEIVVWNRDTQTHLSIDATDVLLRSASTSSSASAITCVAVDERGDHCAVGTGAGVIAVWAIKRGRIHAFPHLTMPSSSAGVTGVEFNNPRGGSTPPHSRPTSPVDKAAPISVVATYENAVAAKWVVGELPTMIQLRPFSRANTINSLLLRVTPSSALCAAFCLDDGTLEIQEINETDKIFMPDFTVQAGNPADIVTRVDVCRTIMGDETRTIVGAVTEAGVVSLWDGMTGEMIRVLDEAYGKVTQLCLSPLPRHACRHCGHLPLDSLSLVFSVNQFVHFFKVYLSDNNETRRCTCTPTRSLRKLSYDGLGGRRSRSESFASLNSPQGRHSRLSSAYEASFPVSAHGIHSRRASEKDSTRRASELTLPVEECETNHAVGPAEGVRGSSRVWQSLQVVKVGETCCERGCWGVSGYRMVGVRRRPRGVGKTNKEGVSSSSHGLSLATLDRWEVWTFEPSNFEVQASALSMIADSQDTISLSATKSAFPRLPFTRVSPLVVARSYTLAGFGNTLGNHHFVEFQCKDSRHFLDVVNILPHMDLFLVPDNPLRTVLVSANGVAHYQITTTKVHGHRKMSRIQRPAESEADSVVAEIEWKNWDNPTIVRSSNLRGLSGSGVLATDFLHRRGPFSSSRYFLGDDHSEYRWKTVKGVGCVLTRVGTNEEVARYTYTSTSEGLYAGERKSRLRIQPGCTLDFDLVVITFVIMEKKRRDHAGDGTTLAAHDEDPQGDGGGDGGS</sequence>
<dbReference type="GO" id="GO:0032936">
    <property type="term" value="C:SREBP-SCAP complex"/>
    <property type="evidence" value="ECO:0007669"/>
    <property type="project" value="TreeGrafter"/>
</dbReference>
<dbReference type="EMBL" id="FUEG01000005">
    <property type="protein sequence ID" value="SJL04713.1"/>
    <property type="molecule type" value="Genomic_DNA"/>
</dbReference>
<dbReference type="InterPro" id="IPR046528">
    <property type="entry name" value="DUF6593"/>
</dbReference>
<evidence type="ECO:0000256" key="7">
    <source>
        <dbReference type="ARBA" id="ARBA00022737"/>
    </source>
</evidence>
<name>A0A284R7N5_ARMOS</name>
<feature type="region of interest" description="Disordered" evidence="16">
    <location>
        <begin position="775"/>
        <end position="797"/>
    </location>
</feature>
<organism evidence="19 20">
    <name type="scientific">Armillaria ostoyae</name>
    <name type="common">Armillaria root rot fungus</name>
    <dbReference type="NCBI Taxonomy" id="47428"/>
    <lineage>
        <taxon>Eukaryota</taxon>
        <taxon>Fungi</taxon>
        <taxon>Dikarya</taxon>
        <taxon>Basidiomycota</taxon>
        <taxon>Agaricomycotina</taxon>
        <taxon>Agaricomycetes</taxon>
        <taxon>Agaricomycetidae</taxon>
        <taxon>Agaricales</taxon>
        <taxon>Marasmiineae</taxon>
        <taxon>Physalacriaceae</taxon>
        <taxon>Armillaria</taxon>
    </lineage>
</organism>
<dbReference type="Pfam" id="PF20236">
    <property type="entry name" value="DUF6593"/>
    <property type="match status" value="1"/>
</dbReference>
<evidence type="ECO:0000259" key="18">
    <source>
        <dbReference type="PROSITE" id="PS50156"/>
    </source>
</evidence>
<dbReference type="InterPro" id="IPR053958">
    <property type="entry name" value="HMGCR/SNAP/NPC1-like_SSD"/>
</dbReference>
<dbReference type="GO" id="GO:0045540">
    <property type="term" value="P:regulation of cholesterol biosynthetic process"/>
    <property type="evidence" value="ECO:0007669"/>
    <property type="project" value="TreeGrafter"/>
</dbReference>
<dbReference type="InterPro" id="IPR000731">
    <property type="entry name" value="SSD"/>
</dbReference>
<evidence type="ECO:0000256" key="8">
    <source>
        <dbReference type="ARBA" id="ARBA00022824"/>
    </source>
</evidence>
<evidence type="ECO:0000256" key="15">
    <source>
        <dbReference type="ARBA" id="ARBA00023221"/>
    </source>
</evidence>
<protein>
    <recommendedName>
        <fullName evidence="4">Sterol regulatory element-binding protein cleavage-activating protein</fullName>
    </recommendedName>
</protein>
<feature type="transmembrane region" description="Helical" evidence="17">
    <location>
        <begin position="316"/>
        <end position="342"/>
    </location>
</feature>
<dbReference type="InterPro" id="IPR030225">
    <property type="entry name" value="SCAP"/>
</dbReference>
<evidence type="ECO:0000256" key="13">
    <source>
        <dbReference type="ARBA" id="ARBA00023136"/>
    </source>
</evidence>
<keyword evidence="10" id="KW-0333">Golgi apparatus</keyword>
<dbReference type="OrthoDB" id="6510177at2759"/>
<keyword evidence="5" id="KW-0853">WD repeat</keyword>
<dbReference type="SUPFAM" id="SSF50978">
    <property type="entry name" value="WD40 repeat-like"/>
    <property type="match status" value="1"/>
</dbReference>
<dbReference type="InterPro" id="IPR036322">
    <property type="entry name" value="WD40_repeat_dom_sf"/>
</dbReference>
<dbReference type="OMA" id="THQIRLI"/>
<evidence type="ECO:0000256" key="10">
    <source>
        <dbReference type="ARBA" id="ARBA00023034"/>
    </source>
</evidence>
<evidence type="ECO:0000256" key="3">
    <source>
        <dbReference type="ARBA" id="ARBA00007410"/>
    </source>
</evidence>
<evidence type="ECO:0000256" key="12">
    <source>
        <dbReference type="ARBA" id="ARBA00023121"/>
    </source>
</evidence>
<evidence type="ECO:0000313" key="19">
    <source>
        <dbReference type="EMBL" id="SJL04713.1"/>
    </source>
</evidence>
<dbReference type="GO" id="GO:0032934">
    <property type="term" value="F:sterol binding"/>
    <property type="evidence" value="ECO:0007669"/>
    <property type="project" value="InterPro"/>
</dbReference>
<feature type="transmembrane region" description="Helical" evidence="17">
    <location>
        <begin position="420"/>
        <end position="445"/>
    </location>
</feature>
<evidence type="ECO:0000256" key="1">
    <source>
        <dbReference type="ARBA" id="ARBA00004477"/>
    </source>
</evidence>
<evidence type="ECO:0000256" key="16">
    <source>
        <dbReference type="SAM" id="MobiDB-lite"/>
    </source>
</evidence>
<dbReference type="GO" id="GO:0032933">
    <property type="term" value="P:SREBP signaling pathway"/>
    <property type="evidence" value="ECO:0007669"/>
    <property type="project" value="InterPro"/>
</dbReference>
<evidence type="ECO:0000256" key="9">
    <source>
        <dbReference type="ARBA" id="ARBA00022989"/>
    </source>
</evidence>
<feature type="compositionally biased region" description="Polar residues" evidence="16">
    <location>
        <begin position="1010"/>
        <end position="1020"/>
    </location>
</feature>
<comment type="similarity">
    <text evidence="3">Belongs to the WD repeat SCAP family.</text>
</comment>
<feature type="transmembrane region" description="Helical" evidence="17">
    <location>
        <begin position="349"/>
        <end position="368"/>
    </location>
</feature>
<dbReference type="PANTHER" id="PTHR46378:SF1">
    <property type="entry name" value="STEROL REGULATORY ELEMENT-BINDING PROTEIN CLEAVAGE-ACTIVATING PROTEIN"/>
    <property type="match status" value="1"/>
</dbReference>
<keyword evidence="6 17" id="KW-0812">Transmembrane</keyword>
<keyword evidence="15" id="KW-0753">Steroid metabolism</keyword>
<dbReference type="PANTHER" id="PTHR46378">
    <property type="entry name" value="STEROL REGULATORY ELEMENT-BINDING PROTEIN CLEAVAGE-ACTIVATING PROTEIN"/>
    <property type="match status" value="1"/>
</dbReference>
<keyword evidence="7" id="KW-0677">Repeat</keyword>
<dbReference type="STRING" id="47428.A0A284R7N5"/>
<dbReference type="GO" id="GO:0005789">
    <property type="term" value="C:endoplasmic reticulum membrane"/>
    <property type="evidence" value="ECO:0007669"/>
    <property type="project" value="UniProtKB-SubCell"/>
</dbReference>
<keyword evidence="9 17" id="KW-1133">Transmembrane helix</keyword>
<keyword evidence="8" id="KW-0256">Endoplasmic reticulum</keyword>
<feature type="transmembrane region" description="Helical" evidence="17">
    <location>
        <begin position="388"/>
        <end position="413"/>
    </location>
</feature>
<feature type="region of interest" description="Disordered" evidence="16">
    <location>
        <begin position="999"/>
        <end position="1021"/>
    </location>
</feature>
<evidence type="ECO:0000256" key="4">
    <source>
        <dbReference type="ARBA" id="ARBA00019541"/>
    </source>
</evidence>
<evidence type="ECO:0000256" key="6">
    <source>
        <dbReference type="ARBA" id="ARBA00022692"/>
    </source>
</evidence>
<feature type="region of interest" description="Disordered" evidence="16">
    <location>
        <begin position="1402"/>
        <end position="1426"/>
    </location>
</feature>
<dbReference type="Pfam" id="PF12349">
    <property type="entry name" value="Sterol-sensing"/>
    <property type="match status" value="1"/>
</dbReference>
<gene>
    <name evidence="19" type="ORF">ARMOST_08083</name>
</gene>
<proteinExistence type="inferred from homology"/>
<dbReference type="GO" id="GO:0000139">
    <property type="term" value="C:Golgi membrane"/>
    <property type="evidence" value="ECO:0007669"/>
    <property type="project" value="UniProtKB-SubCell"/>
</dbReference>
<evidence type="ECO:0000313" key="20">
    <source>
        <dbReference type="Proteomes" id="UP000219338"/>
    </source>
</evidence>
<dbReference type="InterPro" id="IPR015943">
    <property type="entry name" value="WD40/YVTN_repeat-like_dom_sf"/>
</dbReference>
<keyword evidence="12" id="KW-0446">Lipid-binding</keyword>
<feature type="transmembrane region" description="Helical" evidence="17">
    <location>
        <begin position="603"/>
        <end position="630"/>
    </location>
</feature>
<keyword evidence="11" id="KW-0443">Lipid metabolism</keyword>
<feature type="domain" description="SSD" evidence="18">
    <location>
        <begin position="287"/>
        <end position="445"/>
    </location>
</feature>
<evidence type="ECO:0000256" key="2">
    <source>
        <dbReference type="ARBA" id="ARBA00004653"/>
    </source>
</evidence>